<keyword evidence="1" id="KW-0472">Membrane</keyword>
<dbReference type="AlphaFoldDB" id="A0A2D4JLQ6"/>
<reference evidence="2" key="2">
    <citation type="submission" date="2017-11" db="EMBL/GenBank/DDBJ databases">
        <title>Coralsnake Venomics: Analyses of Venom Gland Transcriptomes and Proteomes of Six Brazilian Taxa.</title>
        <authorList>
            <person name="Aird S.D."/>
            <person name="Jorge da Silva N."/>
            <person name="Qiu L."/>
            <person name="Villar-Briones A."/>
            <person name="Aparecida-Saddi V."/>
            <person name="Campos-Telles M.P."/>
            <person name="Grau M."/>
            <person name="Mikheyev A.S."/>
        </authorList>
    </citation>
    <scope>NUCLEOTIDE SEQUENCE</scope>
    <source>
        <tissue evidence="2">Venom_gland</tissue>
    </source>
</reference>
<protein>
    <submittedName>
        <fullName evidence="2">Uncharacterized protein</fullName>
    </submittedName>
</protein>
<keyword evidence="1" id="KW-0812">Transmembrane</keyword>
<dbReference type="EMBL" id="IACK01218277">
    <property type="protein sequence ID" value="LAA97344.1"/>
    <property type="molecule type" value="Transcribed_RNA"/>
</dbReference>
<sequence>MEKKAIMIGFWPRWELKIGRKIYQSRSVLIVIQTDRHYIYPRLKPRKGLLHLASFQVAHAWHNGEIVVTCDDLGMFNFKLGCIHRISIRNPLVSDFCCFFLEKHRQDFGFNSYLIISGNFLKTFVIFNFLSSCFDILLFHSLVLFKTCLSFCFYTYSNPFWLGLIF</sequence>
<name>A0A2D4JLQ6_MICLE</name>
<evidence type="ECO:0000256" key="1">
    <source>
        <dbReference type="SAM" id="Phobius"/>
    </source>
</evidence>
<feature type="transmembrane region" description="Helical" evidence="1">
    <location>
        <begin position="110"/>
        <end position="130"/>
    </location>
</feature>
<organism evidence="2">
    <name type="scientific">Micrurus lemniscatus lemniscatus</name>
    <dbReference type="NCBI Taxonomy" id="129467"/>
    <lineage>
        <taxon>Eukaryota</taxon>
        <taxon>Metazoa</taxon>
        <taxon>Chordata</taxon>
        <taxon>Craniata</taxon>
        <taxon>Vertebrata</taxon>
        <taxon>Euteleostomi</taxon>
        <taxon>Lepidosauria</taxon>
        <taxon>Squamata</taxon>
        <taxon>Bifurcata</taxon>
        <taxon>Unidentata</taxon>
        <taxon>Episquamata</taxon>
        <taxon>Toxicofera</taxon>
        <taxon>Serpentes</taxon>
        <taxon>Colubroidea</taxon>
        <taxon>Elapidae</taxon>
        <taxon>Elapinae</taxon>
        <taxon>Micrurus</taxon>
    </lineage>
</organism>
<accession>A0A2D4JLQ6</accession>
<feature type="transmembrane region" description="Helical" evidence="1">
    <location>
        <begin position="136"/>
        <end position="156"/>
    </location>
</feature>
<reference evidence="2" key="1">
    <citation type="submission" date="2017-07" db="EMBL/GenBank/DDBJ databases">
        <authorList>
            <person name="Mikheyev A."/>
            <person name="Grau M."/>
        </authorList>
    </citation>
    <scope>NUCLEOTIDE SEQUENCE</scope>
    <source>
        <tissue evidence="2">Venom_gland</tissue>
    </source>
</reference>
<evidence type="ECO:0000313" key="2">
    <source>
        <dbReference type="EMBL" id="LAA97344.1"/>
    </source>
</evidence>
<keyword evidence="1" id="KW-1133">Transmembrane helix</keyword>
<proteinExistence type="predicted"/>